<accession>A0ABT3GVQ5</accession>
<organism evidence="1 2">
    <name type="scientific">Pararhodobacter zhoushanensis</name>
    <dbReference type="NCBI Taxonomy" id="2479545"/>
    <lineage>
        <taxon>Bacteria</taxon>
        <taxon>Pseudomonadati</taxon>
        <taxon>Pseudomonadota</taxon>
        <taxon>Alphaproteobacteria</taxon>
        <taxon>Rhodobacterales</taxon>
        <taxon>Paracoccaceae</taxon>
        <taxon>Pararhodobacter</taxon>
    </lineage>
</organism>
<dbReference type="Proteomes" id="UP001208938">
    <property type="component" value="Unassembled WGS sequence"/>
</dbReference>
<dbReference type="PANTHER" id="PTHR43857">
    <property type="entry name" value="BLR7761 PROTEIN"/>
    <property type="match status" value="1"/>
</dbReference>
<gene>
    <name evidence="1" type="ORF">OKW52_04895</name>
</gene>
<protein>
    <submittedName>
        <fullName evidence="1">RidA family protein</fullName>
    </submittedName>
</protein>
<dbReference type="InterPro" id="IPR006175">
    <property type="entry name" value="YjgF/YER057c/UK114"/>
</dbReference>
<dbReference type="InterPro" id="IPR035959">
    <property type="entry name" value="RutC-like_sf"/>
</dbReference>
<dbReference type="SUPFAM" id="SSF55298">
    <property type="entry name" value="YjgF-like"/>
    <property type="match status" value="1"/>
</dbReference>
<dbReference type="EMBL" id="JAPDFL010000001">
    <property type="protein sequence ID" value="MCW1931616.1"/>
    <property type="molecule type" value="Genomic_DNA"/>
</dbReference>
<keyword evidence="2" id="KW-1185">Reference proteome</keyword>
<proteinExistence type="predicted"/>
<dbReference type="Pfam" id="PF01042">
    <property type="entry name" value="Ribonuc_L-PSP"/>
    <property type="match status" value="1"/>
</dbReference>
<name>A0ABT3GVQ5_9RHOB</name>
<evidence type="ECO:0000313" key="1">
    <source>
        <dbReference type="EMBL" id="MCW1931616.1"/>
    </source>
</evidence>
<reference evidence="1 2" key="1">
    <citation type="submission" date="2022-10" db="EMBL/GenBank/DDBJ databases">
        <title>Pararhodobacter sp. nov., isolated from marine algae.</title>
        <authorList>
            <person name="Choi B.J."/>
            <person name="Kim J.M."/>
            <person name="Lee J.K."/>
            <person name="Choi D.G."/>
            <person name="Jeon C.O."/>
        </authorList>
    </citation>
    <scope>NUCLEOTIDE SEQUENCE [LARGE SCALE GENOMIC DNA]</scope>
    <source>
        <strain evidence="1 2">ZQ420</strain>
    </source>
</reference>
<sequence length="131" mass="14025">MKRTAVNPWPWSLRVGYHQGEIIEAVTRQLICAGQTSVDAEGVPQHPSDMRQQVALALDNLEAVLRAAGMGLGDVTRLVIYATDVDAAMSHFDILGARFGPTGNAPPMTLLGVSRLAMPELMIEIEASAAD</sequence>
<dbReference type="Gene3D" id="3.30.1330.40">
    <property type="entry name" value="RutC-like"/>
    <property type="match status" value="1"/>
</dbReference>
<comment type="caution">
    <text evidence="1">The sequence shown here is derived from an EMBL/GenBank/DDBJ whole genome shotgun (WGS) entry which is preliminary data.</text>
</comment>
<dbReference type="PANTHER" id="PTHR43857:SF1">
    <property type="entry name" value="YJGH FAMILY PROTEIN"/>
    <property type="match status" value="1"/>
</dbReference>
<dbReference type="RefSeq" id="WP_264504718.1">
    <property type="nucleotide sequence ID" value="NZ_JAPDFL010000001.1"/>
</dbReference>
<dbReference type="CDD" id="cd00448">
    <property type="entry name" value="YjgF_YER057c_UK114_family"/>
    <property type="match status" value="1"/>
</dbReference>
<evidence type="ECO:0000313" key="2">
    <source>
        <dbReference type="Proteomes" id="UP001208938"/>
    </source>
</evidence>